<gene>
    <name evidence="1" type="ORF">Indivirus_1_192</name>
</gene>
<proteinExistence type="predicted"/>
<dbReference type="EMBL" id="KY684085">
    <property type="protein sequence ID" value="ARF09569.1"/>
    <property type="molecule type" value="Genomic_DNA"/>
</dbReference>
<organism evidence="1">
    <name type="scientific">Indivirus ILV1</name>
    <dbReference type="NCBI Taxonomy" id="1977633"/>
    <lineage>
        <taxon>Viruses</taxon>
        <taxon>Varidnaviria</taxon>
        <taxon>Bamfordvirae</taxon>
        <taxon>Nucleocytoviricota</taxon>
        <taxon>Megaviricetes</taxon>
        <taxon>Imitervirales</taxon>
        <taxon>Mimiviridae</taxon>
        <taxon>Klosneuvirinae</taxon>
        <taxon>Indivirus</taxon>
    </lineage>
</organism>
<accession>A0A1V0SCX9</accession>
<protein>
    <submittedName>
        <fullName evidence="1">Uncharacterized protein</fullName>
    </submittedName>
</protein>
<sequence length="499" mass="58535">MSRRQNTPYERKQQAFERYSYLKNHVNSIENISVDDLLEFQNLTDKLDIIQILIKGILDHPEYLNILRTLAEKNYLPKITQRTEDTRYTLYNVAAYVKSCDPEIFKELISVISLFGYNIFDQNNRKENAFMAIMAENNTLSIEEKKFRYMAMSQISPTQIKRLVTSCFNKLNSDDKITMDKLRYALCVNPQEFIKSVAKLLIKKPYPDSCIIHDVNIYQYVKIIIETFDNCDQKKYNQVPVTEKSLELFFKLNKNRFADSNDLYKYLWNNMCIIATNNDQEKIIFNIQSLATTIGGFAKYGMMLNECRFFILECLKTKNSRFNIPYDERPKMAIRTLIHARRISSEIITALQQFESNDGFTIATISRLANPKDSIYNPKTKSDQNRTAILDVDSLVFFEGMTPQNIDDVIDDTFYLLDKILNEYPNNRTEIIGRFMFCFFKSITEFRNIKGIVTILIKNIDKNDIIKNRKYIEMNIIPSIKNQNCDNVWKEIIGCLGKK</sequence>
<evidence type="ECO:0000313" key="1">
    <source>
        <dbReference type="EMBL" id="ARF09569.1"/>
    </source>
</evidence>
<reference evidence="1" key="1">
    <citation type="journal article" date="2017" name="Science">
        <title>Giant viruses with an expanded complement of translation system components.</title>
        <authorList>
            <person name="Schulz F."/>
            <person name="Yutin N."/>
            <person name="Ivanova N.N."/>
            <person name="Ortega D.R."/>
            <person name="Lee T.K."/>
            <person name="Vierheilig J."/>
            <person name="Daims H."/>
            <person name="Horn M."/>
            <person name="Wagner M."/>
            <person name="Jensen G.J."/>
            <person name="Kyrpides N.C."/>
            <person name="Koonin E.V."/>
            <person name="Woyke T."/>
        </authorList>
    </citation>
    <scope>NUCLEOTIDE SEQUENCE</scope>
    <source>
        <strain evidence="1">ILV1</strain>
    </source>
</reference>
<name>A0A1V0SCX9_9VIRU</name>